<keyword evidence="2" id="KW-1185">Reference proteome</keyword>
<reference evidence="2" key="1">
    <citation type="submission" date="2023-07" db="EMBL/GenBank/DDBJ databases">
        <title>Genome sequencing of Purple Non-Sulfur Bacteria from various extreme environments.</title>
        <authorList>
            <person name="Mayer M."/>
        </authorList>
    </citation>
    <scope>NUCLEOTIDE SEQUENCE [LARGE SCALE GENOMIC DNA]</scope>
    <source>
        <strain evidence="2">DSM 17935</strain>
    </source>
</reference>
<dbReference type="RefSeq" id="WP_264603327.1">
    <property type="nucleotide sequence ID" value="NZ_JAOQNS010000014.1"/>
</dbReference>
<accession>A0ABT3HH60</accession>
<dbReference type="EMBL" id="JAOQNS010000014">
    <property type="protein sequence ID" value="MCW2309750.1"/>
    <property type="molecule type" value="Genomic_DNA"/>
</dbReference>
<dbReference type="Proteomes" id="UP001209755">
    <property type="component" value="Unassembled WGS sequence"/>
</dbReference>
<proteinExistence type="predicted"/>
<evidence type="ECO:0000313" key="2">
    <source>
        <dbReference type="Proteomes" id="UP001209755"/>
    </source>
</evidence>
<name>A0ABT3HH60_9HYPH</name>
<evidence type="ECO:0000313" key="1">
    <source>
        <dbReference type="EMBL" id="MCW2309750.1"/>
    </source>
</evidence>
<comment type="caution">
    <text evidence="1">The sequence shown here is derived from an EMBL/GenBank/DDBJ whole genome shotgun (WGS) entry which is preliminary data.</text>
</comment>
<organism evidence="1 2">
    <name type="scientific">Rhodobium gokarnense</name>
    <dbReference type="NCBI Taxonomy" id="364296"/>
    <lineage>
        <taxon>Bacteria</taxon>
        <taxon>Pseudomonadati</taxon>
        <taxon>Pseudomonadota</taxon>
        <taxon>Alphaproteobacteria</taxon>
        <taxon>Hyphomicrobiales</taxon>
        <taxon>Rhodobiaceae</taxon>
        <taxon>Rhodobium</taxon>
    </lineage>
</organism>
<gene>
    <name evidence="1" type="ORF">M2319_004109</name>
</gene>
<protein>
    <submittedName>
        <fullName evidence="1">Uncharacterized protein</fullName>
    </submittedName>
</protein>
<sequence>MSLVFANLVQESSTTQGVTDFELAGAITDYRAFGSFMSDGDQTYYVARLDDEWEEGLGTYVSSTDTLQRTTVFRSSNSNNKVSFSSGTKTIGINVGLETLNALYRRLDGLNTGPLAGRRNMIINGAMVVNQRGSTVTGDSGFPVDRFEVEKTATFDWTCEQSTESPAGFTHSLKVTAGTPAAAGASDYAIIRQRIEGLNTAWLQVGASGAATVTASVRVRSSVTGTYGVFLTNDDGNRSYVTDITINSADTWEAKTVTLTLDTTGTWKTDTSTGIEVGIALMAGSNFQGTDATWEGAQDYATSSISNAILNYSPASPAPTFYTTGWQFEYGSYATDFERVTYASDLMACHRYFQGGIPFASSGYADAAGQTAPFYAIPQSTVEMRDAVVVENQDIDAFGNITPASFGYFTPTTKGAVIYLQSGNAGRTYWRGRVDYNAEL</sequence>